<dbReference type="EMBL" id="BAAADD010000004">
    <property type="protein sequence ID" value="GAA0568409.1"/>
    <property type="molecule type" value="Genomic_DNA"/>
</dbReference>
<dbReference type="Proteomes" id="UP001499951">
    <property type="component" value="Unassembled WGS sequence"/>
</dbReference>
<sequence length="265" mass="27967">MSLDREFAALHAGPGLLVLPNAWDAGSARVIEAAGAQAIATSSAAVSWSYGYPDETLPFEKLVATVAEIVRIVRIPVSADIVAGYAADAASVEEPLTRILDAGAVGVNIEDGRDAPEILAAKIERARSVAARKGIALWINARTDVYLRGLVPVAEAFGESVRRAALYRQAGADSIFVPALKDPDEIARMVSAVGLPLNLLAWDGVPDAAALGKLGVRRLSAGGWLARAAYNRAYNDARAFLAEGRVGIFTSPEISVPPLNDLMRR</sequence>
<evidence type="ECO:0000313" key="2">
    <source>
        <dbReference type="Proteomes" id="UP001499951"/>
    </source>
</evidence>
<organism evidence="1 2">
    <name type="scientific">Rhizomicrobium electricum</name>
    <dbReference type="NCBI Taxonomy" id="480070"/>
    <lineage>
        <taxon>Bacteria</taxon>
        <taxon>Pseudomonadati</taxon>
        <taxon>Pseudomonadota</taxon>
        <taxon>Alphaproteobacteria</taxon>
        <taxon>Micropepsales</taxon>
        <taxon>Micropepsaceae</taxon>
        <taxon>Rhizomicrobium</taxon>
    </lineage>
</organism>
<proteinExistence type="predicted"/>
<name>A0ABP3PQ13_9PROT</name>
<gene>
    <name evidence="1" type="ORF">GCM10008942_16260</name>
</gene>
<dbReference type="InterPro" id="IPR040442">
    <property type="entry name" value="Pyrv_kinase-like_dom_sf"/>
</dbReference>
<keyword evidence="2" id="KW-1185">Reference proteome</keyword>
<dbReference type="GO" id="GO:0016829">
    <property type="term" value="F:lyase activity"/>
    <property type="evidence" value="ECO:0007669"/>
    <property type="project" value="UniProtKB-KW"/>
</dbReference>
<dbReference type="InterPro" id="IPR015813">
    <property type="entry name" value="Pyrv/PenolPyrv_kinase-like_dom"/>
</dbReference>
<protein>
    <submittedName>
        <fullName evidence="1">Isocitrate lyase/phosphoenolpyruvate mutase family protein</fullName>
    </submittedName>
</protein>
<reference evidence="2" key="1">
    <citation type="journal article" date="2019" name="Int. J. Syst. Evol. Microbiol.">
        <title>The Global Catalogue of Microorganisms (GCM) 10K type strain sequencing project: providing services to taxonomists for standard genome sequencing and annotation.</title>
        <authorList>
            <consortium name="The Broad Institute Genomics Platform"/>
            <consortium name="The Broad Institute Genome Sequencing Center for Infectious Disease"/>
            <person name="Wu L."/>
            <person name="Ma J."/>
        </authorList>
    </citation>
    <scope>NUCLEOTIDE SEQUENCE [LARGE SCALE GENOMIC DNA]</scope>
    <source>
        <strain evidence="2">JCM 15089</strain>
    </source>
</reference>
<evidence type="ECO:0000313" key="1">
    <source>
        <dbReference type="EMBL" id="GAA0568409.1"/>
    </source>
</evidence>
<dbReference type="Gene3D" id="3.20.20.60">
    <property type="entry name" value="Phosphoenolpyruvate-binding domains"/>
    <property type="match status" value="1"/>
</dbReference>
<dbReference type="InterPro" id="IPR039556">
    <property type="entry name" value="ICL/PEPM"/>
</dbReference>
<dbReference type="PANTHER" id="PTHR42905">
    <property type="entry name" value="PHOSPHOENOLPYRUVATE CARBOXYLASE"/>
    <property type="match status" value="1"/>
</dbReference>
<accession>A0ABP3PQ13</accession>
<dbReference type="SUPFAM" id="SSF51621">
    <property type="entry name" value="Phosphoenolpyruvate/pyruvate domain"/>
    <property type="match status" value="1"/>
</dbReference>
<comment type="caution">
    <text evidence="1">The sequence shown here is derived from an EMBL/GenBank/DDBJ whole genome shotgun (WGS) entry which is preliminary data.</text>
</comment>
<dbReference type="RefSeq" id="WP_166929909.1">
    <property type="nucleotide sequence ID" value="NZ_BAAADD010000004.1"/>
</dbReference>
<keyword evidence="1" id="KW-0456">Lyase</keyword>
<dbReference type="CDD" id="cd00377">
    <property type="entry name" value="ICL_PEPM"/>
    <property type="match status" value="1"/>
</dbReference>
<dbReference type="Pfam" id="PF13714">
    <property type="entry name" value="PEP_mutase"/>
    <property type="match status" value="1"/>
</dbReference>
<dbReference type="PANTHER" id="PTHR42905:SF16">
    <property type="entry name" value="CARBOXYPHOSPHONOENOLPYRUVATE PHOSPHONOMUTASE-LIKE PROTEIN (AFU_ORTHOLOGUE AFUA_5G07230)"/>
    <property type="match status" value="1"/>
</dbReference>